<evidence type="ECO:0000313" key="1">
    <source>
        <dbReference type="EMBL" id="GAA3699657.1"/>
    </source>
</evidence>
<dbReference type="Proteomes" id="UP001501536">
    <property type="component" value="Unassembled WGS sequence"/>
</dbReference>
<keyword evidence="2" id="KW-1185">Reference proteome</keyword>
<dbReference type="SUPFAM" id="SSF54637">
    <property type="entry name" value="Thioesterase/thiol ester dehydrase-isomerase"/>
    <property type="match status" value="1"/>
</dbReference>
<gene>
    <name evidence="1" type="ORF">GCM10022377_10840</name>
</gene>
<proteinExistence type="predicted"/>
<dbReference type="PANTHER" id="PTHR31793">
    <property type="entry name" value="4-HYDROXYBENZOYL-COA THIOESTERASE FAMILY MEMBER"/>
    <property type="match status" value="1"/>
</dbReference>
<organism evidence="1 2">
    <name type="scientific">Zhihengliuella alba</name>
    <dbReference type="NCBI Taxonomy" id="547018"/>
    <lineage>
        <taxon>Bacteria</taxon>
        <taxon>Bacillati</taxon>
        <taxon>Actinomycetota</taxon>
        <taxon>Actinomycetes</taxon>
        <taxon>Micrococcales</taxon>
        <taxon>Micrococcaceae</taxon>
        <taxon>Zhihengliuella</taxon>
    </lineage>
</organism>
<protein>
    <submittedName>
        <fullName evidence="1">Thioesterase family protein</fullName>
    </submittedName>
</protein>
<dbReference type="Gene3D" id="3.10.129.10">
    <property type="entry name" value="Hotdog Thioesterase"/>
    <property type="match status" value="1"/>
</dbReference>
<sequence length="162" mass="17623">MSSEAASPPAGGRVPVRVPMRWADMDAYGHINNVNIVRMMEEARIAAFGVPGGTGRPVSQPRVDLFANVPEGTQVLVVEHRVRYTRPLEYRNVPAEVDVWISSPKAASFDVSYEFRDAVDGTVCVRALTTLAFFSTADQRLMRLPGEHRSALAAFVGPPAVG</sequence>
<dbReference type="EMBL" id="BAABCJ010000001">
    <property type="protein sequence ID" value="GAA3699657.1"/>
    <property type="molecule type" value="Genomic_DNA"/>
</dbReference>
<name>A0ABP7D5P0_9MICC</name>
<evidence type="ECO:0000313" key="2">
    <source>
        <dbReference type="Proteomes" id="UP001501536"/>
    </source>
</evidence>
<accession>A0ABP7D5P0</accession>
<reference evidence="2" key="1">
    <citation type="journal article" date="2019" name="Int. J. Syst. Evol. Microbiol.">
        <title>The Global Catalogue of Microorganisms (GCM) 10K type strain sequencing project: providing services to taxonomists for standard genome sequencing and annotation.</title>
        <authorList>
            <consortium name="The Broad Institute Genomics Platform"/>
            <consortium name="The Broad Institute Genome Sequencing Center for Infectious Disease"/>
            <person name="Wu L."/>
            <person name="Ma J."/>
        </authorList>
    </citation>
    <scope>NUCLEOTIDE SEQUENCE [LARGE SCALE GENOMIC DNA]</scope>
    <source>
        <strain evidence="2">JCM 16961</strain>
    </source>
</reference>
<dbReference type="PANTHER" id="PTHR31793:SF24">
    <property type="entry name" value="LONG-CHAIN ACYL-COA THIOESTERASE FADM"/>
    <property type="match status" value="1"/>
</dbReference>
<dbReference type="Pfam" id="PF13279">
    <property type="entry name" value="4HBT_2"/>
    <property type="match status" value="1"/>
</dbReference>
<dbReference type="InterPro" id="IPR029069">
    <property type="entry name" value="HotDog_dom_sf"/>
</dbReference>
<dbReference type="CDD" id="cd00586">
    <property type="entry name" value="4HBT"/>
    <property type="match status" value="1"/>
</dbReference>
<comment type="caution">
    <text evidence="1">The sequence shown here is derived from an EMBL/GenBank/DDBJ whole genome shotgun (WGS) entry which is preliminary data.</text>
</comment>
<dbReference type="InterPro" id="IPR050563">
    <property type="entry name" value="4-hydroxybenzoyl-CoA_TE"/>
</dbReference>